<dbReference type="EMBL" id="JAJAQC010000052">
    <property type="protein sequence ID" value="MDA0567266.1"/>
    <property type="molecule type" value="Genomic_DNA"/>
</dbReference>
<evidence type="ECO:0000259" key="7">
    <source>
        <dbReference type="PROSITE" id="PS51093"/>
    </source>
</evidence>
<keyword evidence="5" id="KW-0598">Phosphotransferase system</keyword>
<keyword evidence="6" id="KW-0418">Kinase</keyword>
<dbReference type="InterPro" id="IPR011055">
    <property type="entry name" value="Dup_hybrid_motif"/>
</dbReference>
<feature type="domain" description="PTS EIIA type-1" evidence="7">
    <location>
        <begin position="20"/>
        <end position="124"/>
    </location>
</feature>
<dbReference type="NCBIfam" id="TIGR00830">
    <property type="entry name" value="PTBA"/>
    <property type="match status" value="1"/>
</dbReference>
<dbReference type="SUPFAM" id="SSF51261">
    <property type="entry name" value="Duplicated hybrid motif"/>
    <property type="match status" value="1"/>
</dbReference>
<dbReference type="Proteomes" id="UP001140076">
    <property type="component" value="Unassembled WGS sequence"/>
</dbReference>
<keyword evidence="3 8" id="KW-0762">Sugar transport</keyword>
<dbReference type="GO" id="GO:0016301">
    <property type="term" value="F:kinase activity"/>
    <property type="evidence" value="ECO:0007669"/>
    <property type="project" value="UniProtKB-KW"/>
</dbReference>
<protein>
    <submittedName>
        <fullName evidence="8">PTS glucose transporter subunit IIA</fullName>
    </submittedName>
</protein>
<dbReference type="PANTHER" id="PTHR45008:SF1">
    <property type="entry name" value="PTS SYSTEM GLUCOSE-SPECIFIC EIIA COMPONENT"/>
    <property type="match status" value="1"/>
</dbReference>
<dbReference type="Gene3D" id="2.70.70.10">
    <property type="entry name" value="Glucose Permease (Domain IIA)"/>
    <property type="match status" value="1"/>
</dbReference>
<evidence type="ECO:0000256" key="3">
    <source>
        <dbReference type="ARBA" id="ARBA00022597"/>
    </source>
</evidence>
<name>A0A9X3SRF9_9ACTN</name>
<accession>A0A9X3SRF9</accession>
<dbReference type="PROSITE" id="PS51093">
    <property type="entry name" value="PTS_EIIA_TYPE_1"/>
    <property type="match status" value="1"/>
</dbReference>
<dbReference type="GO" id="GO:0009401">
    <property type="term" value="P:phosphoenolpyruvate-dependent sugar phosphotransferase system"/>
    <property type="evidence" value="ECO:0007669"/>
    <property type="project" value="UniProtKB-KW"/>
</dbReference>
<organism evidence="8 9">
    <name type="scientific">Streptomonospora mangrovi</name>
    <dbReference type="NCBI Taxonomy" id="2883123"/>
    <lineage>
        <taxon>Bacteria</taxon>
        <taxon>Bacillati</taxon>
        <taxon>Actinomycetota</taxon>
        <taxon>Actinomycetes</taxon>
        <taxon>Streptosporangiales</taxon>
        <taxon>Nocardiopsidaceae</taxon>
        <taxon>Streptomonospora</taxon>
    </lineage>
</organism>
<evidence type="ECO:0000256" key="4">
    <source>
        <dbReference type="ARBA" id="ARBA00022679"/>
    </source>
</evidence>
<dbReference type="Pfam" id="PF00358">
    <property type="entry name" value="PTS_EIIA_1"/>
    <property type="match status" value="1"/>
</dbReference>
<dbReference type="InterPro" id="IPR001127">
    <property type="entry name" value="PTS_EIIA_1_perm"/>
</dbReference>
<dbReference type="GO" id="GO:0005737">
    <property type="term" value="C:cytoplasm"/>
    <property type="evidence" value="ECO:0007669"/>
    <property type="project" value="UniProtKB-SubCell"/>
</dbReference>
<dbReference type="AlphaFoldDB" id="A0A9X3SRF9"/>
<evidence type="ECO:0000256" key="5">
    <source>
        <dbReference type="ARBA" id="ARBA00022683"/>
    </source>
</evidence>
<dbReference type="InterPro" id="IPR050890">
    <property type="entry name" value="PTS_EIIA_component"/>
</dbReference>
<evidence type="ECO:0000256" key="6">
    <source>
        <dbReference type="ARBA" id="ARBA00022777"/>
    </source>
</evidence>
<comment type="caution">
    <text evidence="8">The sequence shown here is derived from an EMBL/GenBank/DDBJ whole genome shotgun (WGS) entry which is preliminary data.</text>
</comment>
<dbReference type="PROSITE" id="PS00371">
    <property type="entry name" value="PTS_EIIA_TYPE_1_HIS"/>
    <property type="match status" value="1"/>
</dbReference>
<evidence type="ECO:0000313" key="9">
    <source>
        <dbReference type="Proteomes" id="UP001140076"/>
    </source>
</evidence>
<evidence type="ECO:0000313" key="8">
    <source>
        <dbReference type="EMBL" id="MDA0567266.1"/>
    </source>
</evidence>
<keyword evidence="2" id="KW-0813">Transport</keyword>
<dbReference type="PANTHER" id="PTHR45008">
    <property type="entry name" value="PTS SYSTEM GLUCOSE-SPECIFIC EIIA COMPONENT"/>
    <property type="match status" value="1"/>
</dbReference>
<keyword evidence="4" id="KW-0808">Transferase</keyword>
<sequence>MLTVLTPVPGTAVAMSEVDDPVFAQGMVGPGVAVRPAPRPQEAVAPIAGRVVKLHPHAFLVLGEGGRGVLVHLGIDTVKLDGAGFATLVEEGAEVEPGTPVIRWDPAEVERQGMSAIVPVVALEARADAVADPAAGEVAAGDTLFRWA</sequence>
<comment type="subcellular location">
    <subcellularLocation>
        <location evidence="1">Cytoplasm</location>
    </subcellularLocation>
</comment>
<dbReference type="RefSeq" id="WP_270074514.1">
    <property type="nucleotide sequence ID" value="NZ_JAJAQC010000052.1"/>
</dbReference>
<reference evidence="8" key="1">
    <citation type="submission" date="2021-10" db="EMBL/GenBank/DDBJ databases">
        <title>Streptomonospora sp. nov., isolated from mangrove soil.</title>
        <authorList>
            <person name="Chen X."/>
            <person name="Ge X."/>
            <person name="Liu W."/>
        </authorList>
    </citation>
    <scope>NUCLEOTIDE SEQUENCE</scope>
    <source>
        <strain evidence="8">S1-112</strain>
    </source>
</reference>
<evidence type="ECO:0000256" key="1">
    <source>
        <dbReference type="ARBA" id="ARBA00004496"/>
    </source>
</evidence>
<proteinExistence type="predicted"/>
<evidence type="ECO:0000256" key="2">
    <source>
        <dbReference type="ARBA" id="ARBA00022448"/>
    </source>
</evidence>
<gene>
    <name evidence="8" type="ORF">LG943_23530</name>
</gene>
<keyword evidence="9" id="KW-1185">Reference proteome</keyword>